<dbReference type="CDD" id="cd02209">
    <property type="entry name" value="cupin_XRE_C"/>
    <property type="match status" value="1"/>
</dbReference>
<dbReference type="Pfam" id="PF01381">
    <property type="entry name" value="HTH_3"/>
    <property type="match status" value="1"/>
</dbReference>
<dbReference type="Gene3D" id="2.60.120.10">
    <property type="entry name" value="Jelly Rolls"/>
    <property type="match status" value="1"/>
</dbReference>
<dbReference type="SUPFAM" id="SSF51182">
    <property type="entry name" value="RmlC-like cupins"/>
    <property type="match status" value="1"/>
</dbReference>
<dbReference type="InterPro" id="IPR050807">
    <property type="entry name" value="TransReg_Diox_bact_type"/>
</dbReference>
<protein>
    <recommendedName>
        <fullName evidence="2">HTH cro/C1-type domain-containing protein</fullName>
    </recommendedName>
</protein>
<gene>
    <name evidence="3" type="ORF">GCM10009560_08990</name>
</gene>
<dbReference type="InterPro" id="IPR011051">
    <property type="entry name" value="RmlC_Cupin_sf"/>
</dbReference>
<dbReference type="InterPro" id="IPR013096">
    <property type="entry name" value="Cupin_2"/>
</dbReference>
<comment type="caution">
    <text evidence="3">The sequence shown here is derived from an EMBL/GenBank/DDBJ whole genome shotgun (WGS) entry which is preliminary data.</text>
</comment>
<dbReference type="Pfam" id="PF07883">
    <property type="entry name" value="Cupin_2"/>
    <property type="match status" value="1"/>
</dbReference>
<dbReference type="PANTHER" id="PTHR46797:SF1">
    <property type="entry name" value="METHYLPHOSPHONATE SYNTHASE"/>
    <property type="match status" value="1"/>
</dbReference>
<dbReference type="InterPro" id="IPR001387">
    <property type="entry name" value="Cro/C1-type_HTH"/>
</dbReference>
<evidence type="ECO:0000313" key="3">
    <source>
        <dbReference type="EMBL" id="GAA0915046.1"/>
    </source>
</evidence>
<dbReference type="SMART" id="SM00530">
    <property type="entry name" value="HTH_XRE"/>
    <property type="match status" value="1"/>
</dbReference>
<accession>A0ABP3Z4H8</accession>
<dbReference type="PROSITE" id="PS50943">
    <property type="entry name" value="HTH_CROC1"/>
    <property type="match status" value="1"/>
</dbReference>
<dbReference type="InterPro" id="IPR010982">
    <property type="entry name" value="Lambda_DNA-bd_dom_sf"/>
</dbReference>
<dbReference type="PANTHER" id="PTHR46797">
    <property type="entry name" value="HTH-TYPE TRANSCRIPTIONAL REGULATOR"/>
    <property type="match status" value="1"/>
</dbReference>
<organism evidence="3 4">
    <name type="scientific">Nonomuraea longicatena</name>
    <dbReference type="NCBI Taxonomy" id="83682"/>
    <lineage>
        <taxon>Bacteria</taxon>
        <taxon>Bacillati</taxon>
        <taxon>Actinomycetota</taxon>
        <taxon>Actinomycetes</taxon>
        <taxon>Streptosporangiales</taxon>
        <taxon>Streptosporangiaceae</taxon>
        <taxon>Nonomuraea</taxon>
    </lineage>
</organism>
<dbReference type="CDD" id="cd00093">
    <property type="entry name" value="HTH_XRE"/>
    <property type="match status" value="1"/>
</dbReference>
<dbReference type="InterPro" id="IPR014710">
    <property type="entry name" value="RmlC-like_jellyroll"/>
</dbReference>
<feature type="domain" description="HTH cro/C1-type" evidence="2">
    <location>
        <begin position="23"/>
        <end position="77"/>
    </location>
</feature>
<dbReference type="SUPFAM" id="SSF47413">
    <property type="entry name" value="lambda repressor-like DNA-binding domains"/>
    <property type="match status" value="1"/>
</dbReference>
<dbReference type="Gene3D" id="1.10.260.40">
    <property type="entry name" value="lambda repressor-like DNA-binding domains"/>
    <property type="match status" value="1"/>
</dbReference>
<evidence type="ECO:0000313" key="4">
    <source>
        <dbReference type="Proteomes" id="UP001501578"/>
    </source>
</evidence>
<evidence type="ECO:0000256" key="1">
    <source>
        <dbReference type="ARBA" id="ARBA00023125"/>
    </source>
</evidence>
<sequence>MYPDRVKRDQGAPGSDRCIGTRLRQARMDTGLTLSEVAERSGLTKGFISQLERGLSRASLASLRRICSALDLSLSALLDEPDTEPDTVADHAPSASMDGVGTVNRLLTPHGFAAFQVLHTTVEPGGHSDGGSACDPGFVHFVHVLAGVLDLTVEGIEHALAAGESLMIPRGGVLGWSNPSPTDDTTLLWVFSPPARRTG</sequence>
<dbReference type="Proteomes" id="UP001501578">
    <property type="component" value="Unassembled WGS sequence"/>
</dbReference>
<evidence type="ECO:0000259" key="2">
    <source>
        <dbReference type="PROSITE" id="PS50943"/>
    </source>
</evidence>
<keyword evidence="4" id="KW-1185">Reference proteome</keyword>
<name>A0ABP3Z4H8_9ACTN</name>
<reference evidence="4" key="1">
    <citation type="journal article" date="2019" name="Int. J. Syst. Evol. Microbiol.">
        <title>The Global Catalogue of Microorganisms (GCM) 10K type strain sequencing project: providing services to taxonomists for standard genome sequencing and annotation.</title>
        <authorList>
            <consortium name="The Broad Institute Genomics Platform"/>
            <consortium name="The Broad Institute Genome Sequencing Center for Infectious Disease"/>
            <person name="Wu L."/>
            <person name="Ma J."/>
        </authorList>
    </citation>
    <scope>NUCLEOTIDE SEQUENCE [LARGE SCALE GENOMIC DNA]</scope>
    <source>
        <strain evidence="4">JCM 11136</strain>
    </source>
</reference>
<dbReference type="EMBL" id="BAAAHQ010000002">
    <property type="protein sequence ID" value="GAA0915046.1"/>
    <property type="molecule type" value="Genomic_DNA"/>
</dbReference>
<keyword evidence="1" id="KW-0238">DNA-binding</keyword>
<proteinExistence type="predicted"/>